<name>A0A2J6PE23_9HELO</name>
<proteinExistence type="predicted"/>
<dbReference type="InterPro" id="IPR042098">
    <property type="entry name" value="TauD-like_sf"/>
</dbReference>
<dbReference type="AlphaFoldDB" id="A0A2J6PE23"/>
<keyword evidence="4" id="KW-1185">Reference proteome</keyword>
<dbReference type="InterPro" id="IPR003819">
    <property type="entry name" value="TauD/TfdA-like"/>
</dbReference>
<dbReference type="SUPFAM" id="SSF51197">
    <property type="entry name" value="Clavaminate synthase-like"/>
    <property type="match status" value="1"/>
</dbReference>
<feature type="domain" description="TauD/TfdA-like" evidence="2">
    <location>
        <begin position="16"/>
        <end position="233"/>
    </location>
</feature>
<dbReference type="PANTHER" id="PTHR10696">
    <property type="entry name" value="GAMMA-BUTYROBETAINE HYDROXYLASE-RELATED"/>
    <property type="match status" value="1"/>
</dbReference>
<feature type="non-terminal residue" evidence="3">
    <location>
        <position position="1"/>
    </location>
</feature>
<evidence type="ECO:0000259" key="2">
    <source>
        <dbReference type="Pfam" id="PF02668"/>
    </source>
</evidence>
<dbReference type="STRING" id="1745343.A0A2J6PE23"/>
<evidence type="ECO:0000313" key="4">
    <source>
        <dbReference type="Proteomes" id="UP000235672"/>
    </source>
</evidence>
<dbReference type="GO" id="GO:0016491">
    <property type="term" value="F:oxidoreductase activity"/>
    <property type="evidence" value="ECO:0007669"/>
    <property type="project" value="UniProtKB-KW"/>
</dbReference>
<dbReference type="EMBL" id="KZ613558">
    <property type="protein sequence ID" value="PMD12239.1"/>
    <property type="molecule type" value="Genomic_DNA"/>
</dbReference>
<sequence length="281" mass="32099">YFLIRGLKPQWFSKFKNVVVYIGIASYVGTRHGMAAGDHNVLHHITDIKIPLSQEGIIYRGPANRDIPIPFHTDYGEIISLYTLSRAASGGNFYLADIHDIEARISQVRPDIIEELRRPWIMLTLDCSPAPDRVSDERPLLFKLPSGNLAIQASRARLFGTTTSPRPLSIPPLSAKQIEAIDALHATGQTVAIRFEFRSGDIFFFNNMRMMHARDGFIDGSEAENTTKRYLVRLILKDERNSSEWEVPPEMETTWKELYDHRDEDEVVSIHEELFSYKASH</sequence>
<dbReference type="InterPro" id="IPR050411">
    <property type="entry name" value="AlphaKG_dependent_hydroxylases"/>
</dbReference>
<gene>
    <name evidence="3" type="ORF">NA56DRAFT_587552</name>
</gene>
<evidence type="ECO:0000256" key="1">
    <source>
        <dbReference type="ARBA" id="ARBA00023002"/>
    </source>
</evidence>
<dbReference type="Proteomes" id="UP000235672">
    <property type="component" value="Unassembled WGS sequence"/>
</dbReference>
<accession>A0A2J6PE23</accession>
<dbReference type="Gene3D" id="3.60.130.10">
    <property type="entry name" value="Clavaminate synthase-like"/>
    <property type="match status" value="1"/>
</dbReference>
<evidence type="ECO:0000313" key="3">
    <source>
        <dbReference type="EMBL" id="PMD12239.1"/>
    </source>
</evidence>
<dbReference type="OrthoDB" id="272271at2759"/>
<keyword evidence="1" id="KW-0560">Oxidoreductase</keyword>
<dbReference type="Pfam" id="PF02668">
    <property type="entry name" value="TauD"/>
    <property type="match status" value="1"/>
</dbReference>
<protein>
    <submittedName>
        <fullName evidence="3">Clavaminate synthase-like protein</fullName>
    </submittedName>
</protein>
<dbReference type="PANTHER" id="PTHR10696:SF54">
    <property type="entry name" value="FAMILY OXIDOREDUCTASE, PUTATIVE (AFU_ORTHOLOGUE AFUA_4G13850)-RELATED"/>
    <property type="match status" value="1"/>
</dbReference>
<organism evidence="3 4">
    <name type="scientific">Hyaloscypha hepaticicola</name>
    <dbReference type="NCBI Taxonomy" id="2082293"/>
    <lineage>
        <taxon>Eukaryota</taxon>
        <taxon>Fungi</taxon>
        <taxon>Dikarya</taxon>
        <taxon>Ascomycota</taxon>
        <taxon>Pezizomycotina</taxon>
        <taxon>Leotiomycetes</taxon>
        <taxon>Helotiales</taxon>
        <taxon>Hyaloscyphaceae</taxon>
        <taxon>Hyaloscypha</taxon>
    </lineage>
</organism>
<reference evidence="3 4" key="1">
    <citation type="submission" date="2016-05" db="EMBL/GenBank/DDBJ databases">
        <title>A degradative enzymes factory behind the ericoid mycorrhizal symbiosis.</title>
        <authorList>
            <consortium name="DOE Joint Genome Institute"/>
            <person name="Martino E."/>
            <person name="Morin E."/>
            <person name="Grelet G."/>
            <person name="Kuo A."/>
            <person name="Kohler A."/>
            <person name="Daghino S."/>
            <person name="Barry K."/>
            <person name="Choi C."/>
            <person name="Cichocki N."/>
            <person name="Clum A."/>
            <person name="Copeland A."/>
            <person name="Hainaut M."/>
            <person name="Haridas S."/>
            <person name="Labutti K."/>
            <person name="Lindquist E."/>
            <person name="Lipzen A."/>
            <person name="Khouja H.-R."/>
            <person name="Murat C."/>
            <person name="Ohm R."/>
            <person name="Olson A."/>
            <person name="Spatafora J."/>
            <person name="Veneault-Fourrey C."/>
            <person name="Henrissat B."/>
            <person name="Grigoriev I."/>
            <person name="Martin F."/>
            <person name="Perotto S."/>
        </authorList>
    </citation>
    <scope>NUCLEOTIDE SEQUENCE [LARGE SCALE GENOMIC DNA]</scope>
    <source>
        <strain evidence="3 4">UAMH 7357</strain>
    </source>
</reference>